<dbReference type="AlphaFoldDB" id="G7YDX1"/>
<sequence>RSVLYECDLHHSIQRIPYYIAVTRAWSTISTLITTLIQRKPTILALRFVVAFVQNALYPEQFSSCQLEQGCRRSFVSKTAGSIVILVMCPNIGSLENRNRSQAVKETSTVKRDNTINFMNANPTADQPPVAERLDVQTTSWEVEENRNRSQAVKETSTFKRDNTVSFTEASPTADQPPLAKRSDVQTTSRESHHQPLSVIIIIDSMPSVFNTDAPPPYNHDLFESLIVKKRIKMDGEGTYCCLTTIIPRSFPSYTRWKRALRTRRSSGGELIKGNSLVGSTPTKRPTVLEKRQAVVSVDTRIWHEDKQVSRKGRQSTARHVFQGYNLWTREGRAQLSLLVTTSCTVAKSLFNLPWFVSTLHVVVRKGLLEEVGQRAYGTSDQASATYRVWSVFRVIQIQADSSVCSVENEAATTLVQRPSSVSGHIRSEGGDQRVAKNFRQVVQNRDVALVKLTVFQPTYIHIEQQSIRLFADNFCFAERSVLLTRSIQPHFNTRTVLCTFPHIVRIRSPPGAKDETPISLILELFSGAYPQPHPNLTVGIQIRLLPVRQNSIQIPFYRSQSGAATAEKLIPRKIGQKIGTLASPASSLDPIGRKSGLNSQS</sequence>
<name>G7YDX1_CLOSI</name>
<evidence type="ECO:0000313" key="3">
    <source>
        <dbReference type="Proteomes" id="UP000008909"/>
    </source>
</evidence>
<reference key="2">
    <citation type="submission" date="2011-10" db="EMBL/GenBank/DDBJ databases">
        <title>The genome and transcriptome sequence of Clonorchis sinensis provide insights into the carcinogenic liver fluke.</title>
        <authorList>
            <person name="Wang X."/>
            <person name="Huang Y."/>
            <person name="Chen W."/>
            <person name="Liu H."/>
            <person name="Guo L."/>
            <person name="Chen Y."/>
            <person name="Luo F."/>
            <person name="Zhou W."/>
            <person name="Sun J."/>
            <person name="Mao Q."/>
            <person name="Liang P."/>
            <person name="Zhou C."/>
            <person name="Tian Y."/>
            <person name="Men J."/>
            <person name="Lv X."/>
            <person name="Huang L."/>
            <person name="Zhou J."/>
            <person name="Hu Y."/>
            <person name="Li R."/>
            <person name="Zhang F."/>
            <person name="Lei H."/>
            <person name="Li X."/>
            <person name="Hu X."/>
            <person name="Liang C."/>
            <person name="Xu J."/>
            <person name="Wu Z."/>
            <person name="Yu X."/>
        </authorList>
    </citation>
    <scope>NUCLEOTIDE SEQUENCE</scope>
    <source>
        <strain>Henan</strain>
    </source>
</reference>
<feature type="region of interest" description="Disordered" evidence="1">
    <location>
        <begin position="582"/>
        <end position="602"/>
    </location>
</feature>
<reference evidence="2" key="1">
    <citation type="journal article" date="2011" name="Genome Biol.">
        <title>The draft genome of the carcinogenic human liver fluke Clonorchis sinensis.</title>
        <authorList>
            <person name="Wang X."/>
            <person name="Chen W."/>
            <person name="Huang Y."/>
            <person name="Sun J."/>
            <person name="Men J."/>
            <person name="Liu H."/>
            <person name="Luo F."/>
            <person name="Guo L."/>
            <person name="Lv X."/>
            <person name="Deng C."/>
            <person name="Zhou C."/>
            <person name="Fan Y."/>
            <person name="Li X."/>
            <person name="Huang L."/>
            <person name="Hu Y."/>
            <person name="Liang C."/>
            <person name="Hu X."/>
            <person name="Xu J."/>
            <person name="Yu X."/>
        </authorList>
    </citation>
    <scope>NUCLEOTIDE SEQUENCE [LARGE SCALE GENOMIC DNA]</scope>
    <source>
        <strain evidence="2">Henan</strain>
    </source>
</reference>
<feature type="region of interest" description="Disordered" evidence="1">
    <location>
        <begin position="144"/>
        <end position="192"/>
    </location>
</feature>
<evidence type="ECO:0000256" key="1">
    <source>
        <dbReference type="SAM" id="MobiDB-lite"/>
    </source>
</evidence>
<gene>
    <name evidence="2" type="ORF">CLF_105655</name>
</gene>
<accession>G7YDX1</accession>
<feature type="non-terminal residue" evidence="2">
    <location>
        <position position="1"/>
    </location>
</feature>
<dbReference type="EMBL" id="DF143120">
    <property type="protein sequence ID" value="GAA51155.1"/>
    <property type="molecule type" value="Genomic_DNA"/>
</dbReference>
<dbReference type="Proteomes" id="UP000008909">
    <property type="component" value="Unassembled WGS sequence"/>
</dbReference>
<organism evidence="2 3">
    <name type="scientific">Clonorchis sinensis</name>
    <name type="common">Chinese liver fluke</name>
    <dbReference type="NCBI Taxonomy" id="79923"/>
    <lineage>
        <taxon>Eukaryota</taxon>
        <taxon>Metazoa</taxon>
        <taxon>Spiralia</taxon>
        <taxon>Lophotrochozoa</taxon>
        <taxon>Platyhelminthes</taxon>
        <taxon>Trematoda</taxon>
        <taxon>Digenea</taxon>
        <taxon>Opisthorchiida</taxon>
        <taxon>Opisthorchiata</taxon>
        <taxon>Opisthorchiidae</taxon>
        <taxon>Clonorchis</taxon>
    </lineage>
</organism>
<evidence type="ECO:0000313" key="2">
    <source>
        <dbReference type="EMBL" id="GAA51155.1"/>
    </source>
</evidence>
<keyword evidence="3" id="KW-1185">Reference proteome</keyword>
<proteinExistence type="predicted"/>
<feature type="compositionally biased region" description="Polar residues" evidence="1">
    <location>
        <begin position="164"/>
        <end position="174"/>
    </location>
</feature>
<protein>
    <submittedName>
        <fullName evidence="2">Uncharacterized protein</fullName>
    </submittedName>
</protein>